<evidence type="ECO:0000256" key="7">
    <source>
        <dbReference type="SAM" id="SignalP"/>
    </source>
</evidence>
<keyword evidence="2" id="KW-0964">Secreted</keyword>
<sequence length="406" mass="42676">MKMNKKIAGLALVTLLAPTILTAQQAVAETSTTAESTQQTAPTVDSSTIESLPLESTTVESTAASTSDTVISSESTTSESTVEESASSETSTSTTETTSSSEEKKESKATKVSVPVHFIDESGAPISSTTLTGEVGKTASISIPKGYAVSIISAPGFDTYAIAGVIYLSGLLSDSMPAITVTLYATSSPGADINLVDQDGLPVLGVQGTFYVGNINDSFTFTAPEVRGYRLVGNPTTRVTLTDKLQTIDVVYERITTKLTIICLDTSGNNLMDENQVFEGKFGETGTFTPAWFPGMELISVNGAPVPDPITVEFTDTDQTMTLVYKEIAEETLVPTNPIPAPSTITPAAPVVEPLNAVLPPVTQKKKSTLPATGEKTNGITLSVLGMTVIAGVYFTKKKRENELKS</sequence>
<keyword evidence="11" id="KW-1185">Reference proteome</keyword>
<feature type="chain" id="PRO_5009180480" description="Gram-positive cocci surface proteins LPxTG domain-containing protein" evidence="7">
    <location>
        <begin position="29"/>
        <end position="406"/>
    </location>
</feature>
<keyword evidence="1" id="KW-0134">Cell wall</keyword>
<evidence type="ECO:0000256" key="1">
    <source>
        <dbReference type="ARBA" id="ARBA00022512"/>
    </source>
</evidence>
<feature type="region of interest" description="Disordered" evidence="6">
    <location>
        <begin position="32"/>
        <end position="112"/>
    </location>
</feature>
<dbReference type="Pfam" id="PF00746">
    <property type="entry name" value="Gram_pos_anchor"/>
    <property type="match status" value="1"/>
</dbReference>
<feature type="compositionally biased region" description="Low complexity" evidence="6">
    <location>
        <begin position="55"/>
        <end position="100"/>
    </location>
</feature>
<evidence type="ECO:0000256" key="6">
    <source>
        <dbReference type="SAM" id="MobiDB-lite"/>
    </source>
</evidence>
<evidence type="ECO:0000259" key="9">
    <source>
        <dbReference type="Pfam" id="PF06458"/>
    </source>
</evidence>
<feature type="domain" description="MucBP" evidence="9">
    <location>
        <begin position="194"/>
        <end position="253"/>
    </location>
</feature>
<reference evidence="10 11" key="1">
    <citation type="submission" date="2016-09" db="EMBL/GenBank/DDBJ databases">
        <authorList>
            <person name="Capua I."/>
            <person name="De Benedictis P."/>
            <person name="Joannis T."/>
            <person name="Lombin L.H."/>
            <person name="Cattoli G."/>
        </authorList>
    </citation>
    <scope>NUCLEOTIDE SEQUENCE [LARGE SCALE GENOMIC DNA]</scope>
    <source>
        <strain evidence="10 11">LMG 25899</strain>
    </source>
</reference>
<dbReference type="InterPro" id="IPR019931">
    <property type="entry name" value="LPXTG_anchor"/>
</dbReference>
<comment type="caution">
    <text evidence="10">The sequence shown here is derived from an EMBL/GenBank/DDBJ whole genome shotgun (WGS) entry which is preliminary data.</text>
</comment>
<name>A0A1E5KV18_9ENTE</name>
<feature type="compositionally biased region" description="Low complexity" evidence="6">
    <location>
        <begin position="32"/>
        <end position="41"/>
    </location>
</feature>
<gene>
    <name evidence="10" type="ORF">BCR26_15595</name>
</gene>
<dbReference type="STRING" id="762845.BCR26_15595"/>
<evidence type="ECO:0000313" key="10">
    <source>
        <dbReference type="EMBL" id="OEH81737.1"/>
    </source>
</evidence>
<dbReference type="Pfam" id="PF06458">
    <property type="entry name" value="MucBP"/>
    <property type="match status" value="3"/>
</dbReference>
<dbReference type="RefSeq" id="WP_069699297.1">
    <property type="nucleotide sequence ID" value="NZ_JAGGMA010000041.1"/>
</dbReference>
<evidence type="ECO:0008006" key="12">
    <source>
        <dbReference type="Google" id="ProtNLM"/>
    </source>
</evidence>
<feature type="signal peptide" evidence="7">
    <location>
        <begin position="1"/>
        <end position="28"/>
    </location>
</feature>
<protein>
    <recommendedName>
        <fullName evidence="12">Gram-positive cocci surface proteins LPxTG domain-containing protein</fullName>
    </recommendedName>
</protein>
<evidence type="ECO:0000256" key="3">
    <source>
        <dbReference type="ARBA" id="ARBA00022729"/>
    </source>
</evidence>
<dbReference type="NCBIfam" id="TIGR01167">
    <property type="entry name" value="LPXTG_anchor"/>
    <property type="match status" value="1"/>
</dbReference>
<dbReference type="InterPro" id="IPR009459">
    <property type="entry name" value="MucBP_dom"/>
</dbReference>
<feature type="domain" description="MucBP" evidence="9">
    <location>
        <begin position="114"/>
        <end position="138"/>
    </location>
</feature>
<evidence type="ECO:0000256" key="4">
    <source>
        <dbReference type="ARBA" id="ARBA00022737"/>
    </source>
</evidence>
<dbReference type="AlphaFoldDB" id="A0A1E5KV18"/>
<evidence type="ECO:0000259" key="8">
    <source>
        <dbReference type="Pfam" id="PF00746"/>
    </source>
</evidence>
<dbReference type="EMBL" id="MIEK01000036">
    <property type="protein sequence ID" value="OEH81737.1"/>
    <property type="molecule type" value="Genomic_DNA"/>
</dbReference>
<feature type="domain" description="Gram-positive cocci surface proteins LPxTG" evidence="8">
    <location>
        <begin position="364"/>
        <end position="403"/>
    </location>
</feature>
<dbReference type="Proteomes" id="UP000095256">
    <property type="component" value="Unassembled WGS sequence"/>
</dbReference>
<organism evidence="10 11">
    <name type="scientific">Enterococcus rivorum</name>
    <dbReference type="NCBI Taxonomy" id="762845"/>
    <lineage>
        <taxon>Bacteria</taxon>
        <taxon>Bacillati</taxon>
        <taxon>Bacillota</taxon>
        <taxon>Bacilli</taxon>
        <taxon>Lactobacillales</taxon>
        <taxon>Enterococcaceae</taxon>
        <taxon>Enterococcus</taxon>
    </lineage>
</organism>
<dbReference type="OrthoDB" id="2184730at2"/>
<accession>A0A1E5KV18</accession>
<feature type="domain" description="MucBP" evidence="9">
    <location>
        <begin position="259"/>
        <end position="326"/>
    </location>
</feature>
<evidence type="ECO:0000256" key="2">
    <source>
        <dbReference type="ARBA" id="ARBA00022525"/>
    </source>
</evidence>
<dbReference type="Gene3D" id="3.10.20.320">
    <property type="entry name" value="Putative peptidoglycan bound protein (lpxtg motif)"/>
    <property type="match status" value="2"/>
</dbReference>
<keyword evidence="3 7" id="KW-0732">Signal</keyword>
<evidence type="ECO:0000313" key="11">
    <source>
        <dbReference type="Proteomes" id="UP000095256"/>
    </source>
</evidence>
<evidence type="ECO:0000256" key="5">
    <source>
        <dbReference type="ARBA" id="ARBA00023088"/>
    </source>
</evidence>
<keyword evidence="4" id="KW-0677">Repeat</keyword>
<keyword evidence="5" id="KW-0572">Peptidoglycan-anchor</keyword>
<proteinExistence type="predicted"/>